<evidence type="ECO:0000313" key="1">
    <source>
        <dbReference type="EMBL" id="GGR12679.1"/>
    </source>
</evidence>
<organism evidence="1 4">
    <name type="scientific">Streptomyces cinereoruber</name>
    <dbReference type="NCBI Taxonomy" id="67260"/>
    <lineage>
        <taxon>Bacteria</taxon>
        <taxon>Bacillati</taxon>
        <taxon>Actinomycetota</taxon>
        <taxon>Actinomycetes</taxon>
        <taxon>Kitasatosporales</taxon>
        <taxon>Streptomycetaceae</taxon>
        <taxon>Streptomyces</taxon>
    </lineage>
</organism>
<evidence type="ECO:0000313" key="4">
    <source>
        <dbReference type="Proteomes" id="UP000642014"/>
    </source>
</evidence>
<reference evidence="2 3" key="2">
    <citation type="submission" date="2017-09" db="EMBL/GenBank/DDBJ databases">
        <authorList>
            <person name="Lee N."/>
            <person name="Cho B.-K."/>
        </authorList>
    </citation>
    <scope>NUCLEOTIDE SEQUENCE [LARGE SCALE GENOMIC DNA]</scope>
    <source>
        <strain evidence="2 3">ATCC 19740</strain>
    </source>
</reference>
<dbReference type="GeneID" id="95458555"/>
<dbReference type="EMBL" id="CP023693">
    <property type="protein sequence ID" value="QEV36385.1"/>
    <property type="molecule type" value="Genomic_DNA"/>
</dbReference>
<reference evidence="1 4" key="1">
    <citation type="journal article" date="2014" name="Int. J. Syst. Evol. Microbiol.">
        <title>Complete genome sequence of Corynebacterium casei LMG S-19264T (=DSM 44701T), isolated from a smear-ripened cheese.</title>
        <authorList>
            <consortium name="US DOE Joint Genome Institute (JGI-PGF)"/>
            <person name="Walter F."/>
            <person name="Albersmeier A."/>
            <person name="Kalinowski J."/>
            <person name="Ruckert C."/>
        </authorList>
    </citation>
    <scope>NUCLEOTIDE SEQUENCE [LARGE SCALE GENOMIC DNA]</scope>
    <source>
        <strain evidence="1 4">JCM 4205</strain>
    </source>
</reference>
<dbReference type="EMBL" id="BMSJ01000002">
    <property type="protein sequence ID" value="GGR12679.1"/>
    <property type="molecule type" value="Genomic_DNA"/>
</dbReference>
<dbReference type="Proteomes" id="UP000326029">
    <property type="component" value="Chromosome"/>
</dbReference>
<name>A0AAV4KIE2_9ACTN</name>
<evidence type="ECO:0000313" key="2">
    <source>
        <dbReference type="EMBL" id="QEV36385.1"/>
    </source>
</evidence>
<reference evidence="1" key="3">
    <citation type="submission" date="2023-08" db="EMBL/GenBank/DDBJ databases">
        <authorList>
            <person name="Sun Q."/>
            <person name="Ohkuma M."/>
        </authorList>
    </citation>
    <scope>NUCLEOTIDE SEQUENCE</scope>
    <source>
        <strain evidence="1">JCM 4205</strain>
    </source>
</reference>
<sequence>MAFFVHAVVPGVTTEQYDKLNAALQQMPEIFDGCLAHACVSTDDGLEVFDMWETEQQMNAFVEKMMPVATEHGWPETGVAPRIMRVHNHWVPGAAG</sequence>
<protein>
    <recommendedName>
        <fullName evidence="5">Antibiotic biosynthesis monooxygenase</fullName>
    </recommendedName>
</protein>
<evidence type="ECO:0000313" key="3">
    <source>
        <dbReference type="Proteomes" id="UP000326029"/>
    </source>
</evidence>
<proteinExistence type="predicted"/>
<dbReference type="RefSeq" id="WP_062760162.1">
    <property type="nucleotide sequence ID" value="NZ_BMSJ01000002.1"/>
</dbReference>
<evidence type="ECO:0008006" key="5">
    <source>
        <dbReference type="Google" id="ProtNLM"/>
    </source>
</evidence>
<dbReference type="Proteomes" id="UP000642014">
    <property type="component" value="Unassembled WGS sequence"/>
</dbReference>
<dbReference type="AlphaFoldDB" id="A0AAV4KIE2"/>
<keyword evidence="3" id="KW-1185">Reference proteome</keyword>
<accession>A0AAV4KIE2</accession>
<gene>
    <name evidence="2" type="ORF">CP977_32905</name>
    <name evidence="1" type="ORF">GCM10010497_13470</name>
</gene>